<evidence type="ECO:0000259" key="4">
    <source>
        <dbReference type="Pfam" id="PF05193"/>
    </source>
</evidence>
<evidence type="ECO:0000256" key="1">
    <source>
        <dbReference type="ARBA" id="ARBA00007261"/>
    </source>
</evidence>
<dbReference type="InterPro" id="IPR050361">
    <property type="entry name" value="MPP/UQCRC_Complex"/>
</dbReference>
<dbReference type="InterPro" id="IPR011249">
    <property type="entry name" value="Metalloenz_LuxS/M16"/>
</dbReference>
<dbReference type="PANTHER" id="PTHR11851:SF49">
    <property type="entry name" value="MITOCHONDRIAL-PROCESSING PEPTIDASE SUBUNIT ALPHA"/>
    <property type="match status" value="1"/>
</dbReference>
<evidence type="ECO:0000256" key="2">
    <source>
        <dbReference type="RuleBase" id="RU004447"/>
    </source>
</evidence>
<dbReference type="Pfam" id="PF05193">
    <property type="entry name" value="Peptidase_M16_C"/>
    <property type="match status" value="1"/>
</dbReference>
<gene>
    <name evidence="5" type="ORF">A3C17_02755</name>
</gene>
<dbReference type="Gene3D" id="3.30.830.10">
    <property type="entry name" value="Metalloenzyme, LuxS/M16 peptidase-like"/>
    <property type="match status" value="2"/>
</dbReference>
<comment type="similarity">
    <text evidence="1 2">Belongs to the peptidase M16 family.</text>
</comment>
<dbReference type="PROSITE" id="PS00143">
    <property type="entry name" value="INSULINASE"/>
    <property type="match status" value="1"/>
</dbReference>
<dbReference type="PANTHER" id="PTHR11851">
    <property type="entry name" value="METALLOPROTEASE"/>
    <property type="match status" value="1"/>
</dbReference>
<feature type="domain" description="Peptidase M16 C-terminal" evidence="4">
    <location>
        <begin position="169"/>
        <end position="342"/>
    </location>
</feature>
<dbReference type="GO" id="GO:0006508">
    <property type="term" value="P:proteolysis"/>
    <property type="evidence" value="ECO:0007669"/>
    <property type="project" value="InterPro"/>
</dbReference>
<evidence type="ECO:0000313" key="5">
    <source>
        <dbReference type="EMBL" id="OGL71595.1"/>
    </source>
</evidence>
<proteinExistence type="inferred from homology"/>
<accession>A0A1F7U000</accession>
<dbReference type="InterPro" id="IPR011765">
    <property type="entry name" value="Pept_M16_N"/>
</dbReference>
<dbReference type="InterPro" id="IPR007863">
    <property type="entry name" value="Peptidase_M16_C"/>
</dbReference>
<organism evidence="5 6">
    <name type="scientific">Candidatus Uhrbacteria bacterium RIFCSPHIGHO2_02_FULL_53_13</name>
    <dbReference type="NCBI Taxonomy" id="1802389"/>
    <lineage>
        <taxon>Bacteria</taxon>
        <taxon>Candidatus Uhriibacteriota</taxon>
    </lineage>
</organism>
<evidence type="ECO:0000259" key="3">
    <source>
        <dbReference type="Pfam" id="PF00675"/>
    </source>
</evidence>
<dbReference type="EMBL" id="MGDX01000010">
    <property type="protein sequence ID" value="OGL71595.1"/>
    <property type="molecule type" value="Genomic_DNA"/>
</dbReference>
<dbReference type="InterPro" id="IPR001431">
    <property type="entry name" value="Pept_M16_Zn_BS"/>
</dbReference>
<dbReference type="GO" id="GO:0046872">
    <property type="term" value="F:metal ion binding"/>
    <property type="evidence" value="ECO:0007669"/>
    <property type="project" value="InterPro"/>
</dbReference>
<dbReference type="Proteomes" id="UP000177097">
    <property type="component" value="Unassembled WGS sequence"/>
</dbReference>
<reference evidence="5 6" key="1">
    <citation type="journal article" date="2016" name="Nat. Commun.">
        <title>Thousands of microbial genomes shed light on interconnected biogeochemical processes in an aquifer system.</title>
        <authorList>
            <person name="Anantharaman K."/>
            <person name="Brown C.T."/>
            <person name="Hug L.A."/>
            <person name="Sharon I."/>
            <person name="Castelle C.J."/>
            <person name="Probst A.J."/>
            <person name="Thomas B.C."/>
            <person name="Singh A."/>
            <person name="Wilkins M.J."/>
            <person name="Karaoz U."/>
            <person name="Brodie E.L."/>
            <person name="Williams K.H."/>
            <person name="Hubbard S.S."/>
            <person name="Banfield J.F."/>
        </authorList>
    </citation>
    <scope>NUCLEOTIDE SEQUENCE [LARGE SCALE GENOMIC DNA]</scope>
</reference>
<dbReference type="AlphaFoldDB" id="A0A1F7U000"/>
<dbReference type="STRING" id="1802389.A3C17_02755"/>
<sequence>MIESKLKNNIRVFTDPVEGTSAVTILVMVKLGSRYETPQLSGASHFIEHMMFKGTKHLPTPMDVARSLDAIGADYNAYTSKEYTGYYIKCDAAHAKFAVDTLYDMTFESVYNEEEMNRERGVIIEEINMYEDTPVRHIEDLLEEEMFRGNSLGWEIAGSAETMKTMARGEVMALRDRFYVPSRISIAVAGNVTSNVVAWLEQTFGHVQDHGEPLTFDAFGSFPSHETSPVRMQHKKTEQAHLGLGFPGIAYTDERLATMKVMTTLLGGNMSSRLFMSVREKGGLAYRIRSDHSEYEDTGIVAILAGLNGPKLREAVERIFIELEDLKANGPTEEEMDRTKEYLRGQMLLAIEDSSVRAQWYGQRGLFYKTVVSPEERITAYRSVTREEVQSLAQDTFDKNRMVVSYIGAAEDEHAVRTTLSVRN</sequence>
<dbReference type="GO" id="GO:0004222">
    <property type="term" value="F:metalloendopeptidase activity"/>
    <property type="evidence" value="ECO:0007669"/>
    <property type="project" value="InterPro"/>
</dbReference>
<evidence type="ECO:0008006" key="7">
    <source>
        <dbReference type="Google" id="ProtNLM"/>
    </source>
</evidence>
<dbReference type="Pfam" id="PF00675">
    <property type="entry name" value="Peptidase_M16"/>
    <property type="match status" value="1"/>
</dbReference>
<dbReference type="SUPFAM" id="SSF63411">
    <property type="entry name" value="LuxS/MPP-like metallohydrolase"/>
    <property type="match status" value="2"/>
</dbReference>
<evidence type="ECO:0000313" key="6">
    <source>
        <dbReference type="Proteomes" id="UP000177097"/>
    </source>
</evidence>
<protein>
    <recommendedName>
        <fullName evidence="7">Peptidase M16</fullName>
    </recommendedName>
</protein>
<comment type="caution">
    <text evidence="5">The sequence shown here is derived from an EMBL/GenBank/DDBJ whole genome shotgun (WGS) entry which is preliminary data.</text>
</comment>
<name>A0A1F7U000_9BACT</name>
<feature type="domain" description="Peptidase M16 N-terminal" evidence="3">
    <location>
        <begin position="18"/>
        <end position="158"/>
    </location>
</feature>